<name>A0A0K0Y6S6_9RHOB</name>
<sequence length="172" mass="19084">MIRLLGLSCLVPFAAFAEPQPAVLALMPHMDVTAACFDGAEDRAEATACIGLGSSICMEADPNGYTTLGMAFCAHAEAEAWDRLLNRDYAEMIAAFQRIDADTAKLFPEFANREDSLRDAQRAWIPARDADCTLAYAIWGEGSMRQIEGAQCRMRKTAERAIYLRFLEDHIR</sequence>
<gene>
    <name evidence="2" type="ORF">OSB_20810</name>
</gene>
<proteinExistence type="predicted"/>
<feature type="domain" description="Lysozyme inhibitor LprI-like N-terminal" evidence="1">
    <location>
        <begin position="57"/>
        <end position="164"/>
    </location>
</feature>
<protein>
    <recommendedName>
        <fullName evidence="1">Lysozyme inhibitor LprI-like N-terminal domain-containing protein</fullName>
    </recommendedName>
</protein>
<dbReference type="OrthoDB" id="7340239at2"/>
<dbReference type="Gene3D" id="1.20.1270.180">
    <property type="match status" value="1"/>
</dbReference>
<dbReference type="RefSeq" id="WP_049834910.1">
    <property type="nucleotide sequence ID" value="NZ_CP012160.1"/>
</dbReference>
<evidence type="ECO:0000259" key="1">
    <source>
        <dbReference type="Pfam" id="PF07007"/>
    </source>
</evidence>
<dbReference type="Pfam" id="PF07007">
    <property type="entry name" value="LprI"/>
    <property type="match status" value="1"/>
</dbReference>
<dbReference type="Proteomes" id="UP000067444">
    <property type="component" value="Chromosome"/>
</dbReference>
<dbReference type="InterPro" id="IPR009739">
    <property type="entry name" value="LprI-like_N"/>
</dbReference>
<keyword evidence="3" id="KW-1185">Reference proteome</keyword>
<evidence type="ECO:0000313" key="2">
    <source>
        <dbReference type="EMBL" id="AKS46620.1"/>
    </source>
</evidence>
<dbReference type="AlphaFoldDB" id="A0A0K0Y6S6"/>
<organism evidence="2 3">
    <name type="scientific">Octadecabacter temperatus</name>
    <dbReference type="NCBI Taxonomy" id="1458307"/>
    <lineage>
        <taxon>Bacteria</taxon>
        <taxon>Pseudomonadati</taxon>
        <taxon>Pseudomonadota</taxon>
        <taxon>Alphaproteobacteria</taxon>
        <taxon>Rhodobacterales</taxon>
        <taxon>Roseobacteraceae</taxon>
        <taxon>Octadecabacter</taxon>
    </lineage>
</organism>
<dbReference type="STRING" id="1458307.OSB_20810"/>
<dbReference type="KEGG" id="otm:OSB_20810"/>
<dbReference type="EMBL" id="CP012160">
    <property type="protein sequence ID" value="AKS46620.1"/>
    <property type="molecule type" value="Genomic_DNA"/>
</dbReference>
<accession>A0A0K0Y6S6</accession>
<reference evidence="2 3" key="1">
    <citation type="journal article" date="2015" name="Genome Announc.">
        <title>Closed Genome Sequence of Octadecabacter temperatus SB1, the First Mesophilic Species of the Genus Octadecabacter.</title>
        <authorList>
            <person name="Voget S."/>
            <person name="Billerbeck S."/>
            <person name="Simon M."/>
            <person name="Daniel R."/>
        </authorList>
    </citation>
    <scope>NUCLEOTIDE SEQUENCE [LARGE SCALE GENOMIC DNA]</scope>
    <source>
        <strain evidence="2 3">SB1</strain>
    </source>
</reference>
<evidence type="ECO:0000313" key="3">
    <source>
        <dbReference type="Proteomes" id="UP000067444"/>
    </source>
</evidence>